<dbReference type="STRING" id="883158.HMPREF9140_00848"/>
<evidence type="ECO:0000256" key="1">
    <source>
        <dbReference type="ARBA" id="ARBA00022676"/>
    </source>
</evidence>
<evidence type="ECO:0000256" key="2">
    <source>
        <dbReference type="ARBA" id="ARBA00022679"/>
    </source>
</evidence>
<dbReference type="RefSeq" id="WP_006951969.1">
    <property type="nucleotide sequence ID" value="NZ_JH594521.1"/>
</dbReference>
<comment type="caution">
    <text evidence="4">The sequence shown here is derived from an EMBL/GenBank/DDBJ whole genome shotgun (WGS) entry which is preliminary data.</text>
</comment>
<dbReference type="SUPFAM" id="SSF53448">
    <property type="entry name" value="Nucleotide-diphospho-sugar transferases"/>
    <property type="match status" value="1"/>
</dbReference>
<organism evidence="4 5">
    <name type="scientific">Prevotella micans F0438</name>
    <dbReference type="NCBI Taxonomy" id="883158"/>
    <lineage>
        <taxon>Bacteria</taxon>
        <taxon>Pseudomonadati</taxon>
        <taxon>Bacteroidota</taxon>
        <taxon>Bacteroidia</taxon>
        <taxon>Bacteroidales</taxon>
        <taxon>Prevotellaceae</taxon>
        <taxon>Prevotella</taxon>
    </lineage>
</organism>
<keyword evidence="1" id="KW-0328">Glycosyltransferase</keyword>
<gene>
    <name evidence="4" type="ORF">HMPREF9140_00848</name>
</gene>
<evidence type="ECO:0000313" key="5">
    <source>
        <dbReference type="Proteomes" id="UP000016023"/>
    </source>
</evidence>
<evidence type="ECO:0000313" key="4">
    <source>
        <dbReference type="EMBL" id="EHO71530.1"/>
    </source>
</evidence>
<proteinExistence type="predicted"/>
<evidence type="ECO:0000259" key="3">
    <source>
        <dbReference type="Pfam" id="PF00535"/>
    </source>
</evidence>
<feature type="domain" description="Glycosyltransferase 2-like" evidence="3">
    <location>
        <begin position="6"/>
        <end position="134"/>
    </location>
</feature>
<name>H1Q1R0_9BACT</name>
<sequence>MRPKVSVIIPLYNVQDFIVRCAESLFKQTLDETEFIFVDDASTDKTIEILKQCAAKHPVRNIKIIRHQINSGSATARNSGLDAARGEYITFADGDDWLEPNALQELYDKAIADDLDIVYCNYYEDRGQSVKLIEQYRGTTGKECVLAMIGMRMHGSSWNKLIKREFILNSGQRYIDGLDLYEDVGLNVRLFALTNRIGFINKAYYHYMQTNPNSIISTMKGKQRKRAMERIGNITMACDFLKTIGWMQGDIERAANEWKLIAKNELIENNKVSLLRWILTFPEADRAIWKSKQITFNLKLLLYHLHNKQICLYRAQKRLIGWL</sequence>
<dbReference type="EMBL" id="AGWK01000027">
    <property type="protein sequence ID" value="EHO71530.1"/>
    <property type="molecule type" value="Genomic_DNA"/>
</dbReference>
<dbReference type="GO" id="GO:0016758">
    <property type="term" value="F:hexosyltransferase activity"/>
    <property type="evidence" value="ECO:0007669"/>
    <property type="project" value="UniProtKB-ARBA"/>
</dbReference>
<dbReference type="Gene3D" id="3.90.550.10">
    <property type="entry name" value="Spore Coat Polysaccharide Biosynthesis Protein SpsA, Chain A"/>
    <property type="match status" value="1"/>
</dbReference>
<dbReference type="HOGENOM" id="CLU_025996_25_0_10"/>
<dbReference type="PATRIC" id="fig|883158.3.peg.854"/>
<dbReference type="Pfam" id="PF00535">
    <property type="entry name" value="Glycos_transf_2"/>
    <property type="match status" value="1"/>
</dbReference>
<reference evidence="4 5" key="1">
    <citation type="submission" date="2011-12" db="EMBL/GenBank/DDBJ databases">
        <title>The Genome Sequence of Prevotella micans F0438.</title>
        <authorList>
            <consortium name="The Broad Institute Genome Sequencing Platform"/>
            <person name="Earl A."/>
            <person name="Ward D."/>
            <person name="Feldgarden M."/>
            <person name="Gevers D."/>
            <person name="Izard J."/>
            <person name="Baranova O.V."/>
            <person name="Blanton J.M."/>
            <person name="Wade W.G."/>
            <person name="Dewhirst F.E."/>
            <person name="Young S.K."/>
            <person name="Zeng Q."/>
            <person name="Gargeya S."/>
            <person name="Fitzgerald M."/>
            <person name="Haas B."/>
            <person name="Abouelleil A."/>
            <person name="Alvarado L."/>
            <person name="Arachchi H.M."/>
            <person name="Berlin A."/>
            <person name="Chapman S.B."/>
            <person name="Gearin G."/>
            <person name="Goldberg J."/>
            <person name="Griggs A."/>
            <person name="Gujja S."/>
            <person name="Hansen M."/>
            <person name="Heiman D."/>
            <person name="Howarth C."/>
            <person name="Larimer J."/>
            <person name="Lui A."/>
            <person name="MacDonald P.J.P."/>
            <person name="McCowen C."/>
            <person name="Montmayeur A."/>
            <person name="Murphy C."/>
            <person name="Neiman D."/>
            <person name="Pearson M."/>
            <person name="Priest M."/>
            <person name="Roberts A."/>
            <person name="Saif S."/>
            <person name="Shea T."/>
            <person name="Sisk P."/>
            <person name="Stolte C."/>
            <person name="Sykes S."/>
            <person name="Wortman J."/>
            <person name="Nusbaum C."/>
            <person name="Birren B."/>
        </authorList>
    </citation>
    <scope>NUCLEOTIDE SEQUENCE [LARGE SCALE GENOMIC DNA]</scope>
    <source>
        <strain evidence="4 5">F0438</strain>
    </source>
</reference>
<protein>
    <recommendedName>
        <fullName evidence="3">Glycosyltransferase 2-like domain-containing protein</fullName>
    </recommendedName>
</protein>
<dbReference type="eggNOG" id="COG1215">
    <property type="taxonomic scope" value="Bacteria"/>
</dbReference>
<keyword evidence="2" id="KW-0808">Transferase</keyword>
<dbReference type="PANTHER" id="PTHR22916">
    <property type="entry name" value="GLYCOSYLTRANSFERASE"/>
    <property type="match status" value="1"/>
</dbReference>
<dbReference type="AlphaFoldDB" id="H1Q1R0"/>
<accession>H1Q1R0</accession>
<dbReference type="PANTHER" id="PTHR22916:SF51">
    <property type="entry name" value="GLYCOSYLTRANSFERASE EPSH-RELATED"/>
    <property type="match status" value="1"/>
</dbReference>
<keyword evidence="5" id="KW-1185">Reference proteome</keyword>
<dbReference type="InterPro" id="IPR001173">
    <property type="entry name" value="Glyco_trans_2-like"/>
</dbReference>
<dbReference type="Proteomes" id="UP000016023">
    <property type="component" value="Unassembled WGS sequence"/>
</dbReference>
<dbReference type="InterPro" id="IPR029044">
    <property type="entry name" value="Nucleotide-diphossugar_trans"/>
</dbReference>
<dbReference type="CDD" id="cd00761">
    <property type="entry name" value="Glyco_tranf_GTA_type"/>
    <property type="match status" value="1"/>
</dbReference>